<dbReference type="Pfam" id="PF12796">
    <property type="entry name" value="Ank_2"/>
    <property type="match status" value="1"/>
</dbReference>
<evidence type="ECO:0000256" key="4">
    <source>
        <dbReference type="PROSITE-ProRule" id="PRU00023"/>
    </source>
</evidence>
<protein>
    <recommendedName>
        <fullName evidence="1">protein S-acyltransferase</fullName>
        <ecNumber evidence="1">2.3.1.225</ecNumber>
    </recommendedName>
</protein>
<gene>
    <name evidence="5" type="ORF">B0H67DRAFT_591565</name>
</gene>
<evidence type="ECO:0000313" key="6">
    <source>
        <dbReference type="Proteomes" id="UP001172102"/>
    </source>
</evidence>
<feature type="repeat" description="ANK" evidence="4">
    <location>
        <begin position="28"/>
        <end position="61"/>
    </location>
</feature>
<reference evidence="5" key="1">
    <citation type="submission" date="2023-06" db="EMBL/GenBank/DDBJ databases">
        <title>Genome-scale phylogeny and comparative genomics of the fungal order Sordariales.</title>
        <authorList>
            <consortium name="Lawrence Berkeley National Laboratory"/>
            <person name="Hensen N."/>
            <person name="Bonometti L."/>
            <person name="Westerberg I."/>
            <person name="Brannstrom I.O."/>
            <person name="Guillou S."/>
            <person name="Cros-Aarteil S."/>
            <person name="Calhoun S."/>
            <person name="Haridas S."/>
            <person name="Kuo A."/>
            <person name="Mondo S."/>
            <person name="Pangilinan J."/>
            <person name="Riley R."/>
            <person name="Labutti K."/>
            <person name="Andreopoulos B."/>
            <person name="Lipzen A."/>
            <person name="Chen C."/>
            <person name="Yanf M."/>
            <person name="Daum C."/>
            <person name="Ng V."/>
            <person name="Clum A."/>
            <person name="Steindorff A."/>
            <person name="Ohm R."/>
            <person name="Martin F."/>
            <person name="Silar P."/>
            <person name="Natvig D."/>
            <person name="Lalanne C."/>
            <person name="Gautier V."/>
            <person name="Ament-Velasquez S.L."/>
            <person name="Kruys A."/>
            <person name="Hutchinson M.I."/>
            <person name="Powell A.J."/>
            <person name="Barry K."/>
            <person name="Miller A.N."/>
            <person name="Grigoriev I.V."/>
            <person name="Debuchy R."/>
            <person name="Gladieux P."/>
            <person name="Thoren M.H."/>
            <person name="Johannesson H."/>
        </authorList>
    </citation>
    <scope>NUCLEOTIDE SEQUENCE</scope>
    <source>
        <strain evidence="5">SMH4607-1</strain>
    </source>
</reference>
<dbReference type="PANTHER" id="PTHR24161">
    <property type="entry name" value="ANK_REP_REGION DOMAIN-CONTAINING PROTEIN-RELATED"/>
    <property type="match status" value="1"/>
</dbReference>
<evidence type="ECO:0000256" key="3">
    <source>
        <dbReference type="ARBA" id="ARBA00023043"/>
    </source>
</evidence>
<dbReference type="Proteomes" id="UP001172102">
    <property type="component" value="Unassembled WGS sequence"/>
</dbReference>
<dbReference type="PRINTS" id="PR01415">
    <property type="entry name" value="ANKYRIN"/>
</dbReference>
<dbReference type="InterPro" id="IPR002110">
    <property type="entry name" value="Ankyrin_rpt"/>
</dbReference>
<dbReference type="EMBL" id="JAUKUA010000007">
    <property type="protein sequence ID" value="KAK0704511.1"/>
    <property type="molecule type" value="Genomic_DNA"/>
</dbReference>
<dbReference type="PROSITE" id="PS50297">
    <property type="entry name" value="ANK_REP_REGION"/>
    <property type="match status" value="3"/>
</dbReference>
<feature type="repeat" description="ANK" evidence="4">
    <location>
        <begin position="98"/>
        <end position="123"/>
    </location>
</feature>
<keyword evidence="6" id="KW-1185">Reference proteome</keyword>
<evidence type="ECO:0000313" key="5">
    <source>
        <dbReference type="EMBL" id="KAK0704511.1"/>
    </source>
</evidence>
<feature type="repeat" description="ANK" evidence="4">
    <location>
        <begin position="62"/>
        <end position="94"/>
    </location>
</feature>
<evidence type="ECO:0000256" key="2">
    <source>
        <dbReference type="ARBA" id="ARBA00022737"/>
    </source>
</evidence>
<dbReference type="InterPro" id="IPR036770">
    <property type="entry name" value="Ankyrin_rpt-contain_sf"/>
</dbReference>
<dbReference type="PROSITE" id="PS50088">
    <property type="entry name" value="ANK_REPEAT"/>
    <property type="match status" value="3"/>
</dbReference>
<dbReference type="SUPFAM" id="SSF48403">
    <property type="entry name" value="Ankyrin repeat"/>
    <property type="match status" value="1"/>
</dbReference>
<evidence type="ECO:0000256" key="1">
    <source>
        <dbReference type="ARBA" id="ARBA00012210"/>
    </source>
</evidence>
<keyword evidence="2" id="KW-0677">Repeat</keyword>
<dbReference type="PANTHER" id="PTHR24161:SF85">
    <property type="entry name" value="PALMITOYLTRANSFERASE HIP14"/>
    <property type="match status" value="1"/>
</dbReference>
<dbReference type="AlphaFoldDB" id="A0AA40DKD2"/>
<organism evidence="5 6">
    <name type="scientific">Lasiosphaeris hirsuta</name>
    <dbReference type="NCBI Taxonomy" id="260670"/>
    <lineage>
        <taxon>Eukaryota</taxon>
        <taxon>Fungi</taxon>
        <taxon>Dikarya</taxon>
        <taxon>Ascomycota</taxon>
        <taxon>Pezizomycotina</taxon>
        <taxon>Sordariomycetes</taxon>
        <taxon>Sordariomycetidae</taxon>
        <taxon>Sordariales</taxon>
        <taxon>Lasiosphaeriaceae</taxon>
        <taxon>Lasiosphaeris</taxon>
    </lineage>
</organism>
<dbReference type="EC" id="2.3.1.225" evidence="1"/>
<dbReference type="SMART" id="SM00248">
    <property type="entry name" value="ANK"/>
    <property type="match status" value="4"/>
</dbReference>
<accession>A0AA40DKD2</accession>
<comment type="caution">
    <text evidence="5">The sequence shown here is derived from an EMBL/GenBank/DDBJ whole genome shotgun (WGS) entry which is preliminary data.</text>
</comment>
<proteinExistence type="predicted"/>
<dbReference type="GO" id="GO:0019706">
    <property type="term" value="F:protein-cysteine S-palmitoyltransferase activity"/>
    <property type="evidence" value="ECO:0007669"/>
    <property type="project" value="UniProtKB-EC"/>
</dbReference>
<name>A0AA40DKD2_9PEZI</name>
<keyword evidence="3 4" id="KW-0040">ANK repeat</keyword>
<dbReference type="Gene3D" id="1.25.40.20">
    <property type="entry name" value="Ankyrin repeat-containing domain"/>
    <property type="match status" value="1"/>
</dbReference>
<sequence>MGCVRYLEARLHVSHASNAVGRWPTDSEGGTPLHWAAKSPGNEKMVGFLLEKGCPIDHEDQHGYTALHHAANTGDIIMAKLLLDWNPEGSRVNKATKNGHRPLDYAAYKGHLDMVKFLIDKGAIVRNNPCQCYFRDTTFLTATRCGIGRGSSNQTTYTPYWATRMERVSSILQILVERGADPNVLDGDGKSAYQNMVDW</sequence>